<evidence type="ECO:0000313" key="12">
    <source>
        <dbReference type="EMBL" id="MBK1630666.1"/>
    </source>
</evidence>
<protein>
    <recommendedName>
        <fullName evidence="10">Ion-translocating oxidoreductase complex subunit D</fullName>
        <ecNumber evidence="10">7.-.-.-</ecNumber>
    </recommendedName>
    <alternativeName>
        <fullName evidence="10">Rnf electron transport complex subunit D</fullName>
    </alternativeName>
</protein>
<dbReference type="InterPro" id="IPR011303">
    <property type="entry name" value="RnfD_bac"/>
</dbReference>
<keyword evidence="4 10" id="KW-0288">FMN</keyword>
<evidence type="ECO:0000256" key="4">
    <source>
        <dbReference type="ARBA" id="ARBA00022643"/>
    </source>
</evidence>
<feature type="transmembrane region" description="Helical" evidence="10">
    <location>
        <begin position="298"/>
        <end position="317"/>
    </location>
</feature>
<keyword evidence="13" id="KW-1185">Reference proteome</keyword>
<comment type="similarity">
    <text evidence="10">Belongs to the NqrB/RnfD family.</text>
</comment>
<evidence type="ECO:0000313" key="13">
    <source>
        <dbReference type="Proteomes" id="UP000748752"/>
    </source>
</evidence>
<dbReference type="NCBIfam" id="TIGR01946">
    <property type="entry name" value="rnfD"/>
    <property type="match status" value="1"/>
</dbReference>
<evidence type="ECO:0000256" key="10">
    <source>
        <dbReference type="HAMAP-Rule" id="MF_00462"/>
    </source>
</evidence>
<dbReference type="PANTHER" id="PTHR30578">
    <property type="entry name" value="ELECTRON TRANSPORT COMPLEX PROTEIN RNFD"/>
    <property type="match status" value="1"/>
</dbReference>
<dbReference type="Pfam" id="PF03116">
    <property type="entry name" value="NQR2_RnfD_RnfE"/>
    <property type="match status" value="1"/>
</dbReference>
<keyword evidence="3 10" id="KW-0285">Flavoprotein</keyword>
<gene>
    <name evidence="10" type="primary">rnfD</name>
    <name evidence="12" type="ORF">CKO31_07895</name>
</gene>
<evidence type="ECO:0000256" key="8">
    <source>
        <dbReference type="ARBA" id="ARBA00022989"/>
    </source>
</evidence>
<keyword evidence="6 10" id="KW-1278">Translocase</keyword>
<name>A0ABS1CFI2_9GAMM</name>
<keyword evidence="5 10" id="KW-0812">Transmembrane</keyword>
<dbReference type="InterPro" id="IPR004338">
    <property type="entry name" value="NqrB/RnfD"/>
</dbReference>
<evidence type="ECO:0000256" key="5">
    <source>
        <dbReference type="ARBA" id="ARBA00022692"/>
    </source>
</evidence>
<feature type="transmembrane region" description="Helical" evidence="10">
    <location>
        <begin position="43"/>
        <end position="64"/>
    </location>
</feature>
<organism evidence="12 13">
    <name type="scientific">Thiohalocapsa halophila</name>
    <dbReference type="NCBI Taxonomy" id="69359"/>
    <lineage>
        <taxon>Bacteria</taxon>
        <taxon>Pseudomonadati</taxon>
        <taxon>Pseudomonadota</taxon>
        <taxon>Gammaproteobacteria</taxon>
        <taxon>Chromatiales</taxon>
        <taxon>Chromatiaceae</taxon>
        <taxon>Thiohalocapsa</taxon>
    </lineage>
</organism>
<dbReference type="EC" id="7.-.-.-" evidence="10"/>
<feature type="transmembrane region" description="Helical" evidence="10">
    <location>
        <begin position="95"/>
        <end position="113"/>
    </location>
</feature>
<evidence type="ECO:0000256" key="9">
    <source>
        <dbReference type="ARBA" id="ARBA00023136"/>
    </source>
</evidence>
<keyword evidence="7 10" id="KW-0249">Electron transport</keyword>
<keyword evidence="8 10" id="KW-1133">Transmembrane helix</keyword>
<comment type="caution">
    <text evidence="12">The sequence shown here is derived from an EMBL/GenBank/DDBJ whole genome shotgun (WGS) entry which is preliminary data.</text>
</comment>
<keyword evidence="1 10" id="KW-0813">Transport</keyword>
<keyword evidence="10" id="KW-1003">Cell membrane</keyword>
<keyword evidence="10" id="KW-0997">Cell inner membrane</keyword>
<evidence type="ECO:0000256" key="1">
    <source>
        <dbReference type="ARBA" id="ARBA00022448"/>
    </source>
</evidence>
<dbReference type="HAMAP" id="MF_00462">
    <property type="entry name" value="RsxD_RnfD"/>
    <property type="match status" value="1"/>
</dbReference>
<sequence>MSSSLSASPHAHAPVSIGRTMAMVMLALVPATLFGLYQFGWPAIFLFTVTVGATLGFEALSLLAAGKPVRLTLMDGSALLTGWLLALTLPPWAPWWIGVVGGALAVLLGKQVFGGIGQNLFNPAMVARVALLISFPLEMTRWVAPAPLFTGEAPGFMDGLAITFGGQGYDALGYDAMSGASILGHVRTELGQGAGLDAAVGGIYDPFSALLGTVPGSLGETSALLIALGGLWLIYKGVIGWRIPAALVGTVAVLATAMHFVDPGRYAAAPYHLLTGATMLAAFFIATDPVTSPVSRAGQLVFGAGVGLLVYVIRTWGGYPEGVAFAVLLMNAATPMIDHYLKPRIYGRDRRGEPLEYPEPEAEIAAPAKAGAQTREAQPGEANR</sequence>
<feature type="transmembrane region" description="Helical" evidence="10">
    <location>
        <begin position="20"/>
        <end position="37"/>
    </location>
</feature>
<reference evidence="12 13" key="1">
    <citation type="journal article" date="2020" name="Microorganisms">
        <title>Osmotic Adaptation and Compatible Solute Biosynthesis of Phototrophic Bacteria as Revealed from Genome Analyses.</title>
        <authorList>
            <person name="Imhoff J.F."/>
            <person name="Rahn T."/>
            <person name="Kunzel S."/>
            <person name="Keller A."/>
            <person name="Neulinger S.C."/>
        </authorList>
    </citation>
    <scope>NUCLEOTIDE SEQUENCE [LARGE SCALE GENOMIC DNA]</scope>
    <source>
        <strain evidence="12 13">DSM 6210</strain>
    </source>
</reference>
<feature type="transmembrane region" description="Helical" evidence="10">
    <location>
        <begin position="125"/>
        <end position="144"/>
    </location>
</feature>
<feature type="transmembrane region" description="Helical" evidence="10">
    <location>
        <begin position="323"/>
        <end position="341"/>
    </location>
</feature>
<comment type="caution">
    <text evidence="10">Lacks conserved residue(s) required for the propagation of feature annotation.</text>
</comment>
<dbReference type="PANTHER" id="PTHR30578:SF0">
    <property type="entry name" value="ION-TRANSLOCATING OXIDOREDUCTASE COMPLEX SUBUNIT D"/>
    <property type="match status" value="1"/>
</dbReference>
<accession>A0ABS1CFI2</accession>
<keyword evidence="2 10" id="KW-0597">Phosphoprotein</keyword>
<comment type="subunit">
    <text evidence="10">The complex is composed of six subunits: RnfA, RnfB, RnfC, RnfD, RnfE and RnfG.</text>
</comment>
<comment type="cofactor">
    <cofactor evidence="10">
        <name>FMN</name>
        <dbReference type="ChEBI" id="CHEBI:58210"/>
    </cofactor>
</comment>
<evidence type="ECO:0000256" key="3">
    <source>
        <dbReference type="ARBA" id="ARBA00022630"/>
    </source>
</evidence>
<dbReference type="EMBL" id="NRRV01000014">
    <property type="protein sequence ID" value="MBK1630666.1"/>
    <property type="molecule type" value="Genomic_DNA"/>
</dbReference>
<dbReference type="RefSeq" id="WP_200235761.1">
    <property type="nucleotide sequence ID" value="NZ_NRRV01000014.1"/>
</dbReference>
<proteinExistence type="inferred from homology"/>
<evidence type="ECO:0000256" key="6">
    <source>
        <dbReference type="ARBA" id="ARBA00022967"/>
    </source>
</evidence>
<comment type="function">
    <text evidence="10">Part of a membrane-bound complex that couples electron transfer with translocation of ions across the membrane.</text>
</comment>
<comment type="subcellular location">
    <subcellularLocation>
        <location evidence="10">Cell inner membrane</location>
        <topology evidence="10">Multi-pass membrane protein</topology>
    </subcellularLocation>
</comment>
<feature type="transmembrane region" description="Helical" evidence="10">
    <location>
        <begin position="214"/>
        <end position="234"/>
    </location>
</feature>
<dbReference type="Proteomes" id="UP000748752">
    <property type="component" value="Unassembled WGS sequence"/>
</dbReference>
<feature type="compositionally biased region" description="Low complexity" evidence="11">
    <location>
        <begin position="363"/>
        <end position="372"/>
    </location>
</feature>
<evidence type="ECO:0000256" key="2">
    <source>
        <dbReference type="ARBA" id="ARBA00022553"/>
    </source>
</evidence>
<feature type="transmembrane region" description="Helical" evidence="10">
    <location>
        <begin position="267"/>
        <end position="286"/>
    </location>
</feature>
<keyword evidence="9 10" id="KW-0472">Membrane</keyword>
<evidence type="ECO:0000256" key="11">
    <source>
        <dbReference type="SAM" id="MobiDB-lite"/>
    </source>
</evidence>
<feature type="region of interest" description="Disordered" evidence="11">
    <location>
        <begin position="351"/>
        <end position="384"/>
    </location>
</feature>
<evidence type="ECO:0000256" key="7">
    <source>
        <dbReference type="ARBA" id="ARBA00022982"/>
    </source>
</evidence>
<feature type="transmembrane region" description="Helical" evidence="10">
    <location>
        <begin position="241"/>
        <end position="261"/>
    </location>
</feature>